<keyword evidence="3" id="KW-0067">ATP-binding</keyword>
<dbReference type="AlphaFoldDB" id="Q0A8B9"/>
<dbReference type="GO" id="GO:0016887">
    <property type="term" value="F:ATP hydrolysis activity"/>
    <property type="evidence" value="ECO:0007669"/>
    <property type="project" value="TreeGrafter"/>
</dbReference>
<dbReference type="GO" id="GO:0005886">
    <property type="term" value="C:plasma membrane"/>
    <property type="evidence" value="ECO:0007669"/>
    <property type="project" value="TreeGrafter"/>
</dbReference>
<dbReference type="InterPro" id="IPR037257">
    <property type="entry name" value="T2SS_E_N_sf"/>
</dbReference>
<feature type="domain" description="Bacterial type II secretion system protein E" evidence="4">
    <location>
        <begin position="397"/>
        <end position="411"/>
    </location>
</feature>
<dbReference type="FunFam" id="3.40.50.300:FF:000398">
    <property type="entry name" value="Type IV pilus assembly ATPase PilB"/>
    <property type="match status" value="1"/>
</dbReference>
<accession>Q0A8B9</accession>
<evidence type="ECO:0000256" key="2">
    <source>
        <dbReference type="ARBA" id="ARBA00022741"/>
    </source>
</evidence>
<dbReference type="Pfam" id="PF00437">
    <property type="entry name" value="T2SSE"/>
    <property type="match status" value="1"/>
</dbReference>
<evidence type="ECO:0000259" key="4">
    <source>
        <dbReference type="PROSITE" id="PS00662"/>
    </source>
</evidence>
<reference evidence="6" key="1">
    <citation type="submission" date="2006-08" db="EMBL/GenBank/DDBJ databases">
        <title>Complete sequence of Alkalilimnicola ehrilichei MLHE-1.</title>
        <authorList>
            <person name="Copeland A."/>
            <person name="Lucas S."/>
            <person name="Lapidus A."/>
            <person name="Barry K."/>
            <person name="Detter J.C."/>
            <person name="Glavina del Rio T."/>
            <person name="Hammon N."/>
            <person name="Israni S."/>
            <person name="Dalin E."/>
            <person name="Tice H."/>
            <person name="Pitluck S."/>
            <person name="Sims D."/>
            <person name="Brettin T."/>
            <person name="Bruce D."/>
            <person name="Han C."/>
            <person name="Tapia R."/>
            <person name="Gilna P."/>
            <person name="Schmutz J."/>
            <person name="Larimer F."/>
            <person name="Land M."/>
            <person name="Hauser L."/>
            <person name="Kyrpides N."/>
            <person name="Mikhailova N."/>
            <person name="Oremland R.S."/>
            <person name="Hoeft S.E."/>
            <person name="Switzer-Blum J."/>
            <person name="Kulp T."/>
            <person name="King G."/>
            <person name="Tabita R."/>
            <person name="Witte B."/>
            <person name="Santini J.M."/>
            <person name="Basu P."/>
            <person name="Hollibaugh J.T."/>
            <person name="Xie G."/>
            <person name="Stolz J.F."/>
            <person name="Richardson P."/>
        </authorList>
    </citation>
    <scope>NUCLEOTIDE SEQUENCE [LARGE SCALE GENOMIC DNA]</scope>
    <source>
        <strain evidence="6">ATCC BAA-1101 / DSM 17681 / MLHE-1</strain>
    </source>
</reference>
<name>Q0A8B9_ALKEH</name>
<dbReference type="InterPro" id="IPR007831">
    <property type="entry name" value="T2SS_GspE_N"/>
</dbReference>
<dbReference type="RefSeq" id="WP_011629312.1">
    <property type="nucleotide sequence ID" value="NC_008340.1"/>
</dbReference>
<protein>
    <submittedName>
        <fullName evidence="5">Type II secretion system protein E (GspE)</fullName>
    </submittedName>
</protein>
<dbReference type="KEGG" id="aeh:Mlg_1571"/>
<comment type="similarity">
    <text evidence="1">Belongs to the GSP E family.</text>
</comment>
<keyword evidence="2" id="KW-0547">Nucleotide-binding</keyword>
<dbReference type="SUPFAM" id="SSF52540">
    <property type="entry name" value="P-loop containing nucleoside triphosphate hydrolases"/>
    <property type="match status" value="1"/>
</dbReference>
<sequence length="587" mass="65116">MKVADEHDLEQALIKARGKQVRRLGGILLERGLIDETTLRAALDTHRAQPHLQLGRWLVEHRHITREQLEDALCEQLGIPRVDLAGFVAKPEVAGLIPYEMCLRLNVLPLARHRSVLMAATATPTDEELLANLRFHTGLNVEPVLAPPHQISSAINRSYKSLAIGGEEGMDTLLTTDEDRDLRRDQEIESQASSRPVVRLVNTVILQAISRGASDIHFMPRENDLAVMFRIDGAIQRVRLVDKAQLAAVVARIKILGRMNIAEKRLPQDGHARVRVSGKAVDLRISVMPTYTGESVVVRILNKAHGLKRLEEIGFSERDDRIVRTLIQRPQGMILVTGPTGSGKSTTLYSLLQEVRRAEPHILTVEEPVEYDMEGVEQIQVNAGIGYTFARALRNILRHDPDVIMVGEIRDLETAEIATKAALTGHMVLSTLHTNDAPSAVTRLVDMGVEPYLVSSTVMGVLAQRLVRVICTHCRVAHEPEALVRQVMGVGDEPFWTGTGCDRCDYTGFHGRAMAYELLVADRNMATRIAQGITTEALRELAVEGGMRSLTRHGLHLARTGVTTLEEAFRVRLEDLDDVKKVVDAGY</sequence>
<gene>
    <name evidence="5" type="ordered locus">Mlg_1571</name>
</gene>
<dbReference type="PROSITE" id="PS00662">
    <property type="entry name" value="T2SP_E"/>
    <property type="match status" value="1"/>
</dbReference>
<dbReference type="CDD" id="cd01129">
    <property type="entry name" value="PulE-GspE-like"/>
    <property type="match status" value="1"/>
</dbReference>
<dbReference type="PANTHER" id="PTHR30258:SF1">
    <property type="entry name" value="PROTEIN TRANSPORT PROTEIN HOFB HOMOLOG"/>
    <property type="match status" value="1"/>
</dbReference>
<dbReference type="InterPro" id="IPR003593">
    <property type="entry name" value="AAA+_ATPase"/>
</dbReference>
<organism evidence="5 6">
    <name type="scientific">Alkalilimnicola ehrlichii (strain ATCC BAA-1101 / DSM 17681 / MLHE-1)</name>
    <dbReference type="NCBI Taxonomy" id="187272"/>
    <lineage>
        <taxon>Bacteria</taxon>
        <taxon>Pseudomonadati</taxon>
        <taxon>Pseudomonadota</taxon>
        <taxon>Gammaproteobacteria</taxon>
        <taxon>Chromatiales</taxon>
        <taxon>Ectothiorhodospiraceae</taxon>
        <taxon>Alkalilimnicola</taxon>
    </lineage>
</organism>
<dbReference type="PANTHER" id="PTHR30258">
    <property type="entry name" value="TYPE II SECRETION SYSTEM PROTEIN GSPE-RELATED"/>
    <property type="match status" value="1"/>
</dbReference>
<dbReference type="InterPro" id="IPR001482">
    <property type="entry name" value="T2SS/T4SS_dom"/>
</dbReference>
<dbReference type="Gene3D" id="3.40.50.300">
    <property type="entry name" value="P-loop containing nucleotide triphosphate hydrolases"/>
    <property type="match status" value="1"/>
</dbReference>
<dbReference type="InterPro" id="IPR027417">
    <property type="entry name" value="P-loop_NTPase"/>
</dbReference>
<dbReference type="Pfam" id="PF05157">
    <property type="entry name" value="MshEN"/>
    <property type="match status" value="1"/>
</dbReference>
<dbReference type="HOGENOM" id="CLU_013446_10_6_6"/>
<evidence type="ECO:0000256" key="3">
    <source>
        <dbReference type="ARBA" id="ARBA00022840"/>
    </source>
</evidence>
<evidence type="ECO:0000313" key="6">
    <source>
        <dbReference type="Proteomes" id="UP000001962"/>
    </source>
</evidence>
<dbReference type="Gene3D" id="3.30.300.160">
    <property type="entry name" value="Type II secretion system, protein E, N-terminal domain"/>
    <property type="match status" value="1"/>
</dbReference>
<dbReference type="eggNOG" id="COG2804">
    <property type="taxonomic scope" value="Bacteria"/>
</dbReference>
<dbReference type="GO" id="GO:0005524">
    <property type="term" value="F:ATP binding"/>
    <property type="evidence" value="ECO:0007669"/>
    <property type="project" value="UniProtKB-KW"/>
</dbReference>
<dbReference type="Proteomes" id="UP000001962">
    <property type="component" value="Chromosome"/>
</dbReference>
<evidence type="ECO:0000256" key="1">
    <source>
        <dbReference type="ARBA" id="ARBA00006611"/>
    </source>
</evidence>
<dbReference type="SUPFAM" id="SSF160246">
    <property type="entry name" value="EspE N-terminal domain-like"/>
    <property type="match status" value="1"/>
</dbReference>
<keyword evidence="6" id="KW-1185">Reference proteome</keyword>
<dbReference type="SMART" id="SM00382">
    <property type="entry name" value="AAA"/>
    <property type="match status" value="1"/>
</dbReference>
<dbReference type="EMBL" id="CP000453">
    <property type="protein sequence ID" value="ABI56918.1"/>
    <property type="molecule type" value="Genomic_DNA"/>
</dbReference>
<evidence type="ECO:0000313" key="5">
    <source>
        <dbReference type="EMBL" id="ABI56918.1"/>
    </source>
</evidence>
<proteinExistence type="inferred from homology"/>
<dbReference type="Gene3D" id="3.30.450.90">
    <property type="match status" value="1"/>
</dbReference>